<feature type="domain" description="Apple" evidence="3">
    <location>
        <begin position="147"/>
        <end position="227"/>
    </location>
</feature>
<dbReference type="InterPro" id="IPR003609">
    <property type="entry name" value="Pan_app"/>
</dbReference>
<feature type="transmembrane region" description="Helical" evidence="2">
    <location>
        <begin position="419"/>
        <end position="441"/>
    </location>
</feature>
<evidence type="ECO:0000259" key="3">
    <source>
        <dbReference type="PROSITE" id="PS50948"/>
    </source>
</evidence>
<dbReference type="AlphaFoldDB" id="A0A7I8V4F2"/>
<feature type="compositionally biased region" description="Basic and acidic residues" evidence="1">
    <location>
        <begin position="33"/>
        <end position="43"/>
    </location>
</feature>
<dbReference type="InterPro" id="IPR036383">
    <property type="entry name" value="TSP1_rpt_sf"/>
</dbReference>
<evidence type="ECO:0000313" key="5">
    <source>
        <dbReference type="Proteomes" id="UP000549394"/>
    </source>
</evidence>
<protein>
    <submittedName>
        <fullName evidence="4">DgyrCDS327</fullName>
    </submittedName>
</protein>
<proteinExistence type="predicted"/>
<comment type="caution">
    <text evidence="4">The sequence shown here is derived from an EMBL/GenBank/DDBJ whole genome shotgun (WGS) entry which is preliminary data.</text>
</comment>
<evidence type="ECO:0000256" key="1">
    <source>
        <dbReference type="SAM" id="MobiDB-lite"/>
    </source>
</evidence>
<dbReference type="Gene3D" id="2.20.100.10">
    <property type="entry name" value="Thrombospondin type-1 (TSP1) repeat"/>
    <property type="match status" value="1"/>
</dbReference>
<keyword evidence="2" id="KW-0472">Membrane</keyword>
<feature type="region of interest" description="Disordered" evidence="1">
    <location>
        <begin position="73"/>
        <end position="102"/>
    </location>
</feature>
<dbReference type="Proteomes" id="UP000549394">
    <property type="component" value="Unassembled WGS sequence"/>
</dbReference>
<organism evidence="4 5">
    <name type="scientific">Dimorphilus gyrociliatus</name>
    <dbReference type="NCBI Taxonomy" id="2664684"/>
    <lineage>
        <taxon>Eukaryota</taxon>
        <taxon>Metazoa</taxon>
        <taxon>Spiralia</taxon>
        <taxon>Lophotrochozoa</taxon>
        <taxon>Annelida</taxon>
        <taxon>Polychaeta</taxon>
        <taxon>Polychaeta incertae sedis</taxon>
        <taxon>Dinophilidae</taxon>
        <taxon>Dimorphilus</taxon>
    </lineage>
</organism>
<keyword evidence="5" id="KW-1185">Reference proteome</keyword>
<gene>
    <name evidence="4" type="ORF">DGYR_LOCUS328</name>
</gene>
<dbReference type="EMBL" id="CAJFCJ010000001">
    <property type="protein sequence ID" value="CAD5110975.1"/>
    <property type="molecule type" value="Genomic_DNA"/>
</dbReference>
<evidence type="ECO:0000256" key="2">
    <source>
        <dbReference type="SAM" id="Phobius"/>
    </source>
</evidence>
<reference evidence="4 5" key="1">
    <citation type="submission" date="2020-08" db="EMBL/GenBank/DDBJ databases">
        <authorList>
            <person name="Hejnol A."/>
        </authorList>
    </citation>
    <scope>NUCLEOTIDE SEQUENCE [LARGE SCALE GENOMIC DNA]</scope>
</reference>
<accession>A0A7I8V4F2</accession>
<sequence>MAQNFQETLAKFKQEQPSPIKTMPKKAPINKKPIVEVGERKQDNAPTTTILPGIKHMGQNTLNKQFKRVILRSLENDPPEDMEKDTNLEKPKYTPRPSPEAQLRTKYPEIESKDEARYIRAPLPPLNLSKQPPWPTKMPDNYEFPGCLKEPIYDDITKVDDKRNEYNTVLSYVDTSTICFKQCLTDPSCVGIIFDKLNRKCWLNRRFCQESNTHINSEQYEYFVKSSPECNLNRNSQNEIFLFDESSGEMHVVKFDLPQIRNFFHTRLFTLLSREVMIWTSLTSKDYHFKWDTEIFSTKSEIIREIGLLSSNVEKCVTANLKTLDHDIEFNLKSCSEKHATVCWRPLFGEWSEWGQWGNCLQLNPNLNKIQFQERFRNCSSPEPISNIRDCGLEDTERKMCYKKDNYKGIVSSKNLNEITVIMTVNFVLILLGSVLSCYTAKKKGDLLTKNNNRTRIRIEERKRHLTPEVFKRRKSTRDYF</sequence>
<keyword evidence="2" id="KW-0812">Transmembrane</keyword>
<name>A0A7I8V4F2_9ANNE</name>
<feature type="region of interest" description="Disordered" evidence="1">
    <location>
        <begin position="1"/>
        <end position="52"/>
    </location>
</feature>
<evidence type="ECO:0000313" key="4">
    <source>
        <dbReference type="EMBL" id="CAD5110975.1"/>
    </source>
</evidence>
<dbReference type="PROSITE" id="PS50948">
    <property type="entry name" value="PAN"/>
    <property type="match status" value="1"/>
</dbReference>
<keyword evidence="2" id="KW-1133">Transmembrane helix</keyword>